<organism evidence="2 3">
    <name type="scientific">Serendipita indica (strain DSM 11827)</name>
    <name type="common">Root endophyte fungus</name>
    <name type="synonym">Piriformospora indica</name>
    <dbReference type="NCBI Taxonomy" id="1109443"/>
    <lineage>
        <taxon>Eukaryota</taxon>
        <taxon>Fungi</taxon>
        <taxon>Dikarya</taxon>
        <taxon>Basidiomycota</taxon>
        <taxon>Agaricomycotina</taxon>
        <taxon>Agaricomycetes</taxon>
        <taxon>Sebacinales</taxon>
        <taxon>Serendipitaceae</taxon>
        <taxon>Serendipita</taxon>
    </lineage>
</organism>
<evidence type="ECO:0000313" key="3">
    <source>
        <dbReference type="Proteomes" id="UP000007148"/>
    </source>
</evidence>
<dbReference type="Pfam" id="PF11817">
    <property type="entry name" value="Foie-gras_1"/>
    <property type="match status" value="1"/>
</dbReference>
<dbReference type="STRING" id="1109443.G4TBI1"/>
<dbReference type="HOGENOM" id="CLU_003572_2_0_1"/>
<dbReference type="eggNOG" id="KOG4386">
    <property type="taxonomic scope" value="Eukaryota"/>
</dbReference>
<evidence type="ECO:0000259" key="1">
    <source>
        <dbReference type="Pfam" id="PF11817"/>
    </source>
</evidence>
<dbReference type="EMBL" id="CAFZ01000037">
    <property type="protein sequence ID" value="CCA68672.1"/>
    <property type="molecule type" value="Genomic_DNA"/>
</dbReference>
<dbReference type="AlphaFoldDB" id="G4TBI1"/>
<dbReference type="InterPro" id="IPR021773">
    <property type="entry name" value="TPC11"/>
</dbReference>
<gene>
    <name evidence="2" type="ORF">PIIN_02537</name>
</gene>
<dbReference type="PANTHER" id="PTHR14374">
    <property type="entry name" value="FOIE GRAS"/>
    <property type="match status" value="1"/>
</dbReference>
<feature type="domain" description="Trafficking protein particle complex subunit 11" evidence="1">
    <location>
        <begin position="306"/>
        <end position="560"/>
    </location>
</feature>
<keyword evidence="3" id="KW-1185">Reference proteome</keyword>
<dbReference type="InParanoid" id="G4TBI1"/>
<proteinExistence type="predicted"/>
<dbReference type="OrthoDB" id="6278596at2759"/>
<protein>
    <recommendedName>
        <fullName evidence="1">Trafficking protein particle complex subunit 11 domain-containing protein</fullName>
    </recommendedName>
</protein>
<dbReference type="Proteomes" id="UP000007148">
    <property type="component" value="Unassembled WGS sequence"/>
</dbReference>
<comment type="caution">
    <text evidence="2">The sequence shown here is derived from an EMBL/GenBank/DDBJ whole genome shotgun (WGS) entry which is preliminary data.</text>
</comment>
<dbReference type="PANTHER" id="PTHR14374:SF0">
    <property type="entry name" value="TRAFFICKING PROTEIN PARTICLE COMPLEX SUBUNIT 11"/>
    <property type="match status" value="1"/>
</dbReference>
<reference evidence="2 3" key="1">
    <citation type="journal article" date="2011" name="PLoS Pathog.">
        <title>Endophytic Life Strategies Decoded by Genome and Transcriptome Analyses of the Mutualistic Root Symbiont Piriformospora indica.</title>
        <authorList>
            <person name="Zuccaro A."/>
            <person name="Lahrmann U."/>
            <person name="Guldener U."/>
            <person name="Langen G."/>
            <person name="Pfiffi S."/>
            <person name="Biedenkopf D."/>
            <person name="Wong P."/>
            <person name="Samans B."/>
            <person name="Grimm C."/>
            <person name="Basiewicz M."/>
            <person name="Murat C."/>
            <person name="Martin F."/>
            <person name="Kogel K.H."/>
        </authorList>
    </citation>
    <scope>NUCLEOTIDE SEQUENCE [LARGE SCALE GENOMIC DNA]</scope>
    <source>
        <strain evidence="2 3">DSM 11827</strain>
    </source>
</reference>
<evidence type="ECO:0000313" key="2">
    <source>
        <dbReference type="EMBL" id="CCA68672.1"/>
    </source>
</evidence>
<accession>G4TBI1</accession>
<name>G4TBI1_SERID</name>
<sequence length="1191" mass="133438">MFVAGLDVPPGERDPFRSLIIRLREVLTSRPKGLVWDKNRASAFNILLNLRFPPRKIVSPENPSIPPHSPLSPLVPTSPLYPDGLIAPVWVRKHVELIPSIYVLFLRLWESPPPLSPLEGREKELEEERSHDQELANELASRKRALAERGIKLTAVLLASRRLLDDPGLDARLTYLRRQSSLDARAALFVLSPVSNNELQEFVKSLTEALREPSLEYYTAHSKRVRRKRNKHSSSAYSGYPTSIVATSRSVPLRPIGWTVRYEYKLATFAEFRFEEEVARKHYEDCWNALSEMFGSTSVLPPRTKRWAEAKVLADCVAIKIYKFYLYYNEHNLALAFFNKHVNRFCALSRTWGIGEDTFEYWSWLARQYRILAELLEIALRGGLRLPRTTPQSAEDRPATLPTDTPETLGLNPSTVLQHPGFYYFKAAAATQERLKRFKIIEDAETIQPSAISGSPAFNNEKKVDHWDIILELYSKAYEQFKRFSAGHSRLTFFVAVQIATSYHASGKHDLAVKFFERIVKVYHKERWGPMLKPLLSLWYESAKQLENIEMCIRLVFERMALGTSAENDILSQDLLGILMTTKPSSTSEPFGVELSSVEPILPSSVVFYESETPISVSTPFQLHLQIPSTTGLHLLPLAYIVLRFSDDRPPIVIHRTGNLPEGRSHILLGDLGSETDAPPELSREIDLTPGSTRVLTGFLTSTISGIAIAFQKEDWIVEVNFEPAIASASEIQWIHNLETSPRLIKLYRSDISTVRFQSSPHEFKVLVHHAGKALIGEEYPIEVVIESQDDRELEVTFDVLLQPAENDTIHYISAGEERSTSFLRGLRFNRTLPPSGQVSRTVFLNAGGPGKRVLDISFRSMIPGSAVSDTGDEGSELLHTISVEAVDPFFHASHVHYTQPNHGLPNAPTWDTQTYQRHVAEANIVTLIRCSSDCDLEILEINFTSVDNSKAFMISSSLGTDEDCLRWAPGDAFSADVRIGIHDPSNFDEYAIEPVIASPVRLDVKWRRAGIVHANVPVTTTAIMLPELTPPHVGLTIVIDPPAQVVLHRPFMLSAIVRNNDPLRSADLTFTLEPSDGFVIAGLRSGALPLLLPGTESTVSFSLIPLTTGIIKLPIFKVQRLVAEDPSNPHRSESELATRTGIASEVVPVVDGRWNLMDKAGNNIYFYSSDGQALAGIDLSQWLAVTVVAW</sequence>
<dbReference type="OMA" id="CVEYYRD"/>